<dbReference type="Gene3D" id="2.60.120.380">
    <property type="match status" value="1"/>
</dbReference>
<evidence type="ECO:0000313" key="2">
    <source>
        <dbReference type="Proteomes" id="UP000773462"/>
    </source>
</evidence>
<keyword evidence="2" id="KW-1185">Reference proteome</keyword>
<dbReference type="Proteomes" id="UP000773462">
    <property type="component" value="Unassembled WGS sequence"/>
</dbReference>
<sequence>MKNKWMKMGIFIIMASVLLTSCDKKIMYVGSSTKSKISGSYKLFTGTEEKKLSMKSGETISIDYKSKVEKGRLSMKLYGPDNEVLTELATNESGTEKVEAGKDGKYRIEIKGQDAKGSFKVAFKVE</sequence>
<accession>A0ABS4P381</accession>
<gene>
    <name evidence="1" type="ORF">J2Z70_006369</name>
</gene>
<dbReference type="RefSeq" id="WP_209879463.1">
    <property type="nucleotide sequence ID" value="NZ_JAGGLV010000037.1"/>
</dbReference>
<comment type="caution">
    <text evidence="1">The sequence shown here is derived from an EMBL/GenBank/DDBJ whole genome shotgun (WGS) entry which is preliminary data.</text>
</comment>
<name>A0ABS4P381_9BACL</name>
<evidence type="ECO:0000313" key="1">
    <source>
        <dbReference type="EMBL" id="MBP2116154.1"/>
    </source>
</evidence>
<dbReference type="PROSITE" id="PS51257">
    <property type="entry name" value="PROKAR_LIPOPROTEIN"/>
    <property type="match status" value="1"/>
</dbReference>
<protein>
    <submittedName>
        <fullName evidence="1">Methionine-rich copper-binding protein CopC</fullName>
    </submittedName>
</protein>
<proteinExistence type="predicted"/>
<dbReference type="EMBL" id="JAGGLV010000037">
    <property type="protein sequence ID" value="MBP2116154.1"/>
    <property type="molecule type" value="Genomic_DNA"/>
</dbReference>
<reference evidence="1 2" key="1">
    <citation type="submission" date="2021-03" db="EMBL/GenBank/DDBJ databases">
        <title>Genomic Encyclopedia of Type Strains, Phase IV (KMG-IV): sequencing the most valuable type-strain genomes for metagenomic binning, comparative biology and taxonomic classification.</title>
        <authorList>
            <person name="Goeker M."/>
        </authorList>
    </citation>
    <scope>NUCLEOTIDE SEQUENCE [LARGE SCALE GENOMIC DNA]</scope>
    <source>
        <strain evidence="1 2">DSM 101953</strain>
    </source>
</reference>
<organism evidence="1 2">
    <name type="scientific">Paenibacillus silagei</name>
    <dbReference type="NCBI Taxonomy" id="1670801"/>
    <lineage>
        <taxon>Bacteria</taxon>
        <taxon>Bacillati</taxon>
        <taxon>Bacillota</taxon>
        <taxon>Bacilli</taxon>
        <taxon>Bacillales</taxon>
        <taxon>Paenibacillaceae</taxon>
        <taxon>Paenibacillus</taxon>
    </lineage>
</organism>